<comment type="caution">
    <text evidence="12">The sequence shown here is derived from an EMBL/GenBank/DDBJ whole genome shotgun (WGS) entry which is preliminary data.</text>
</comment>
<keyword evidence="5 10" id="KW-0067">ATP-binding</keyword>
<dbReference type="PANTHER" id="PTHR11070">
    <property type="entry name" value="UVRD / RECB / PCRA DNA HELICASE FAMILY MEMBER"/>
    <property type="match status" value="1"/>
</dbReference>
<dbReference type="Gene3D" id="3.40.50.300">
    <property type="entry name" value="P-loop containing nucleotide triphosphate hydrolases"/>
    <property type="match status" value="3"/>
</dbReference>
<dbReference type="PANTHER" id="PTHR11070:SF17">
    <property type="entry name" value="DNA HELICASE IV"/>
    <property type="match status" value="1"/>
</dbReference>
<dbReference type="InterPro" id="IPR027785">
    <property type="entry name" value="UvrD-like_helicase_C"/>
</dbReference>
<evidence type="ECO:0000256" key="6">
    <source>
        <dbReference type="ARBA" id="ARBA00023235"/>
    </source>
</evidence>
<dbReference type="EMBL" id="JAGGKT010000026">
    <property type="protein sequence ID" value="MBP1934726.1"/>
    <property type="molecule type" value="Genomic_DNA"/>
</dbReference>
<keyword evidence="6" id="KW-0413">Isomerase</keyword>
<evidence type="ECO:0000256" key="4">
    <source>
        <dbReference type="ARBA" id="ARBA00022806"/>
    </source>
</evidence>
<dbReference type="GO" id="GO:0016787">
    <property type="term" value="F:hydrolase activity"/>
    <property type="evidence" value="ECO:0007669"/>
    <property type="project" value="UniProtKB-KW"/>
</dbReference>
<evidence type="ECO:0000256" key="1">
    <source>
        <dbReference type="ARBA" id="ARBA00009922"/>
    </source>
</evidence>
<proteinExistence type="inferred from homology"/>
<evidence type="ECO:0000259" key="11">
    <source>
        <dbReference type="PROSITE" id="PS51198"/>
    </source>
</evidence>
<evidence type="ECO:0000256" key="3">
    <source>
        <dbReference type="ARBA" id="ARBA00022801"/>
    </source>
</evidence>
<dbReference type="EC" id="5.6.2.4" evidence="8"/>
<organism evidence="12 13">
    <name type="scientific">Ammoniphilus resinae</name>
    <dbReference type="NCBI Taxonomy" id="861532"/>
    <lineage>
        <taxon>Bacteria</taxon>
        <taxon>Bacillati</taxon>
        <taxon>Bacillota</taxon>
        <taxon>Bacilli</taxon>
        <taxon>Bacillales</taxon>
        <taxon>Paenibacillaceae</taxon>
        <taxon>Aneurinibacillus group</taxon>
        <taxon>Ammoniphilus</taxon>
    </lineage>
</organism>
<evidence type="ECO:0000256" key="2">
    <source>
        <dbReference type="ARBA" id="ARBA00022741"/>
    </source>
</evidence>
<evidence type="ECO:0000256" key="10">
    <source>
        <dbReference type="PROSITE-ProRule" id="PRU00560"/>
    </source>
</evidence>
<reference evidence="12 13" key="1">
    <citation type="submission" date="2021-03" db="EMBL/GenBank/DDBJ databases">
        <title>Genomic Encyclopedia of Type Strains, Phase IV (KMG-IV): sequencing the most valuable type-strain genomes for metagenomic binning, comparative biology and taxonomic classification.</title>
        <authorList>
            <person name="Goeker M."/>
        </authorList>
    </citation>
    <scope>NUCLEOTIDE SEQUENCE [LARGE SCALE GENOMIC DNA]</scope>
    <source>
        <strain evidence="12 13">DSM 24738</strain>
    </source>
</reference>
<comment type="similarity">
    <text evidence="1">Belongs to the helicase family. UvrD subfamily.</text>
</comment>
<dbReference type="PROSITE" id="PS51198">
    <property type="entry name" value="UVRD_HELICASE_ATP_BIND"/>
    <property type="match status" value="1"/>
</dbReference>
<protein>
    <recommendedName>
        <fullName evidence="8">DNA 3'-5' helicase</fullName>
        <ecNumber evidence="8">5.6.2.4</ecNumber>
    </recommendedName>
</protein>
<accession>A0ABS4GWS5</accession>
<feature type="domain" description="UvrD-like helicase ATP-binding" evidence="11">
    <location>
        <begin position="181"/>
        <end position="542"/>
    </location>
</feature>
<dbReference type="Pfam" id="PF13538">
    <property type="entry name" value="UvrD_C_2"/>
    <property type="match status" value="1"/>
</dbReference>
<dbReference type="InterPro" id="IPR027417">
    <property type="entry name" value="P-loop_NTPase"/>
</dbReference>
<name>A0ABS4GWS5_9BACL</name>
<dbReference type="InterPro" id="IPR013986">
    <property type="entry name" value="DExx_box_DNA_helicase_dom_sf"/>
</dbReference>
<evidence type="ECO:0000256" key="7">
    <source>
        <dbReference type="ARBA" id="ARBA00034617"/>
    </source>
</evidence>
<dbReference type="GO" id="GO:0003678">
    <property type="term" value="F:DNA helicase activity"/>
    <property type="evidence" value="ECO:0007669"/>
    <property type="project" value="UniProtKB-EC"/>
</dbReference>
<dbReference type="Gene3D" id="1.10.10.160">
    <property type="match status" value="1"/>
</dbReference>
<keyword evidence="13" id="KW-1185">Reference proteome</keyword>
<dbReference type="Pfam" id="PF13361">
    <property type="entry name" value="UvrD_C"/>
    <property type="match status" value="1"/>
</dbReference>
<keyword evidence="3 10" id="KW-0378">Hydrolase</keyword>
<keyword evidence="2 10" id="KW-0547">Nucleotide-binding</keyword>
<gene>
    <name evidence="12" type="ORF">J2Z37_004746</name>
</gene>
<comment type="catalytic activity">
    <reaction evidence="9">
        <text>ATP + H2O = ADP + phosphate + H(+)</text>
        <dbReference type="Rhea" id="RHEA:13065"/>
        <dbReference type="ChEBI" id="CHEBI:15377"/>
        <dbReference type="ChEBI" id="CHEBI:15378"/>
        <dbReference type="ChEBI" id="CHEBI:30616"/>
        <dbReference type="ChEBI" id="CHEBI:43474"/>
        <dbReference type="ChEBI" id="CHEBI:456216"/>
        <dbReference type="EC" id="5.6.2.4"/>
    </reaction>
</comment>
<dbReference type="InterPro" id="IPR014016">
    <property type="entry name" value="UvrD-like_ATP-bd"/>
</dbReference>
<dbReference type="Pfam" id="PF00580">
    <property type="entry name" value="UvrD-helicase"/>
    <property type="match status" value="1"/>
</dbReference>
<dbReference type="InterPro" id="IPR000212">
    <property type="entry name" value="DNA_helicase_UvrD/REP"/>
</dbReference>
<comment type="catalytic activity">
    <reaction evidence="7">
        <text>Couples ATP hydrolysis with the unwinding of duplex DNA by translocating in the 3'-5' direction.</text>
        <dbReference type="EC" id="5.6.2.4"/>
    </reaction>
</comment>
<dbReference type="InterPro" id="IPR014017">
    <property type="entry name" value="DNA_helicase_UvrD-like_C"/>
</dbReference>
<dbReference type="SUPFAM" id="SSF52540">
    <property type="entry name" value="P-loop containing nucleoside triphosphate hydrolases"/>
    <property type="match status" value="1"/>
</dbReference>
<evidence type="ECO:0000256" key="9">
    <source>
        <dbReference type="ARBA" id="ARBA00048988"/>
    </source>
</evidence>
<sequence>MSTQKPYDEEKVQLDRTLTTMKEHLETLETMPKYVGNNYTEQVLEGIREKNRTDLRRAIREPYFGRLDFQEDGDKEAVPLYIGKIGVANPVNEQPMIIDWRAPVASLFYSFIGGNETAYYESTDGRIEGNVHLKRYIVVRNGELQRVVDDFEKGNERIADDFLLYRLGENKDNRLKDIVSTIQVEQNEIIRAPRNTPILIQGVAGSGKTTVALHRLAYLIYQYQESLRAKKMIIFAPNRLFLDYISDVLPELGVGDIQQTTFQDWAMSILEDEVRLKDARESFAKWFESDSMVEEGKTKRWKGSLSFMHVLAQYIKSYEKNCVPTQDFEAWERKKLDQTIINRWFTVEYKHYPLAKRRERILHRIKAWMDGELKHIGDPKVKKDRKKKATQQLNAYLKYWPNHSALSFYRELFSKLKKKQDISEDILRAIPSDVVQATAASLKKKEMEQEDLAPLVFIHQRLYGVDPNHRYQHIVIDEAQDYSPFQLALLKNLTEQQSLTILGDLSQSIYAYQGIKDWDECKGIFDKSKLQYFELTKSYRSTWEIIRFANEVISQAHLSIQLADPVFRSGEKIKLVQVSEENRILSIVKAVQLLQEKRMNTIALLGRTEAECEALFMALKAKGIPVSLVQAEQENYAGGISIMPVYMSKGLEFDAVLLLDVNDQAYRKTVQDAKLLYVGCTRALHELWLFHGKTPSPLLEGIDEELVMKV</sequence>
<keyword evidence="4 10" id="KW-0347">Helicase</keyword>
<evidence type="ECO:0000256" key="5">
    <source>
        <dbReference type="ARBA" id="ARBA00022840"/>
    </source>
</evidence>
<evidence type="ECO:0000256" key="8">
    <source>
        <dbReference type="ARBA" id="ARBA00034808"/>
    </source>
</evidence>
<feature type="binding site" evidence="10">
    <location>
        <begin position="202"/>
        <end position="209"/>
    </location>
    <ligand>
        <name>ATP</name>
        <dbReference type="ChEBI" id="CHEBI:30616"/>
    </ligand>
</feature>
<evidence type="ECO:0000313" key="12">
    <source>
        <dbReference type="EMBL" id="MBP1934726.1"/>
    </source>
</evidence>
<evidence type="ECO:0000313" key="13">
    <source>
        <dbReference type="Proteomes" id="UP001519343"/>
    </source>
</evidence>
<dbReference type="Proteomes" id="UP001519343">
    <property type="component" value="Unassembled WGS sequence"/>
</dbReference>